<evidence type="ECO:0000256" key="4">
    <source>
        <dbReference type="ARBA" id="ARBA00023263"/>
    </source>
</evidence>
<dbReference type="Proteomes" id="UP000242915">
    <property type="component" value="Unassembled WGS sequence"/>
</dbReference>
<dbReference type="SUPFAM" id="SSF49401">
    <property type="entry name" value="Bacterial adhesins"/>
    <property type="match status" value="1"/>
</dbReference>
<evidence type="ECO:0000313" key="7">
    <source>
        <dbReference type="Proteomes" id="UP000242915"/>
    </source>
</evidence>
<dbReference type="RefSeq" id="WP_010678651.1">
    <property type="nucleotide sequence ID" value="NZ_FZOG01000001.1"/>
</dbReference>
<keyword evidence="4" id="KW-0281">Fimbrium</keyword>
<dbReference type="InterPro" id="IPR036937">
    <property type="entry name" value="Adhesion_dom_fimbrial_sf"/>
</dbReference>
<dbReference type="Gene3D" id="2.60.40.1090">
    <property type="entry name" value="Fimbrial-type adhesion domain"/>
    <property type="match status" value="1"/>
</dbReference>
<protein>
    <submittedName>
        <fullName evidence="6">Major type 1 subunit fimbrin (Pilin)</fullName>
    </submittedName>
</protein>
<dbReference type="PANTHER" id="PTHR33420:SF3">
    <property type="entry name" value="FIMBRIAL SUBUNIT ELFA"/>
    <property type="match status" value="1"/>
</dbReference>
<evidence type="ECO:0000256" key="1">
    <source>
        <dbReference type="ARBA" id="ARBA00004561"/>
    </source>
</evidence>
<organism evidence="6 7">
    <name type="scientific">Pseudomonas segetis</name>
    <dbReference type="NCBI Taxonomy" id="298908"/>
    <lineage>
        <taxon>Bacteria</taxon>
        <taxon>Pseudomonadati</taxon>
        <taxon>Pseudomonadota</taxon>
        <taxon>Gammaproteobacteria</taxon>
        <taxon>Pseudomonadales</taxon>
        <taxon>Pseudomonadaceae</taxon>
        <taxon>Pseudomonas</taxon>
    </lineage>
</organism>
<dbReference type="EMBL" id="FZOG01000001">
    <property type="protein sequence ID" value="SNR96800.1"/>
    <property type="molecule type" value="Genomic_DNA"/>
</dbReference>
<keyword evidence="3 5" id="KW-0732">Signal</keyword>
<dbReference type="PANTHER" id="PTHR33420">
    <property type="entry name" value="FIMBRIAL SUBUNIT ELFA-RELATED"/>
    <property type="match status" value="1"/>
</dbReference>
<comment type="similarity">
    <text evidence="2">Belongs to the fimbrial protein family.</text>
</comment>
<evidence type="ECO:0000313" key="6">
    <source>
        <dbReference type="EMBL" id="SNR96800.1"/>
    </source>
</evidence>
<dbReference type="InterPro" id="IPR008966">
    <property type="entry name" value="Adhesion_dom_sf"/>
</dbReference>
<comment type="subcellular location">
    <subcellularLocation>
        <location evidence="1">Fimbrium</location>
    </subcellularLocation>
</comment>
<evidence type="ECO:0000256" key="5">
    <source>
        <dbReference type="SAM" id="SignalP"/>
    </source>
</evidence>
<reference evidence="7" key="1">
    <citation type="submission" date="2017-06" db="EMBL/GenBank/DDBJ databases">
        <authorList>
            <person name="Varghese N."/>
            <person name="Submissions S."/>
        </authorList>
    </citation>
    <scope>NUCLEOTIDE SEQUENCE [LARGE SCALE GENOMIC DNA]</scope>
    <source>
        <strain evidence="7">CIP 108523</strain>
    </source>
</reference>
<name>A0A239AMR3_9PSED</name>
<dbReference type="Pfam" id="PF16970">
    <property type="entry name" value="FimA"/>
    <property type="match status" value="1"/>
</dbReference>
<evidence type="ECO:0000256" key="3">
    <source>
        <dbReference type="ARBA" id="ARBA00022729"/>
    </source>
</evidence>
<feature type="signal peptide" evidence="5">
    <location>
        <begin position="1"/>
        <end position="24"/>
    </location>
</feature>
<dbReference type="InterPro" id="IPR050263">
    <property type="entry name" value="Bact_Fimbrial_Adh_Pro"/>
</dbReference>
<keyword evidence="7" id="KW-1185">Reference proteome</keyword>
<evidence type="ECO:0000256" key="2">
    <source>
        <dbReference type="ARBA" id="ARBA00006671"/>
    </source>
</evidence>
<dbReference type="InterPro" id="IPR039458">
    <property type="entry name" value="FimA-like"/>
</dbReference>
<gene>
    <name evidence="6" type="ORF">SAMN05216255_1317</name>
</gene>
<accession>A0A239AMR3</accession>
<dbReference type="GO" id="GO:0043709">
    <property type="term" value="P:cell adhesion involved in single-species biofilm formation"/>
    <property type="evidence" value="ECO:0007669"/>
    <property type="project" value="TreeGrafter"/>
</dbReference>
<sequence>MKTLSAAFLGLASVGLLSASGAYAADGTITITGQVVDSSCDIAVNGATGDATVVLPSVSKTTLANPGDTAGATSVSMSLTGCPATGSVRAYFEALNVDQATGYLINTAAATPAENVQVQVTDASGTGIDLRTNDNNNFVGFTDDGGTGTANLEYGVQYVATDAATAGQVETQLVYSLDYQ</sequence>
<dbReference type="AlphaFoldDB" id="A0A239AMR3"/>
<feature type="chain" id="PRO_5011289128" evidence="5">
    <location>
        <begin position="25"/>
        <end position="180"/>
    </location>
</feature>
<dbReference type="GO" id="GO:0009289">
    <property type="term" value="C:pilus"/>
    <property type="evidence" value="ECO:0007669"/>
    <property type="project" value="UniProtKB-SubCell"/>
</dbReference>
<proteinExistence type="inferred from homology"/>